<organism evidence="13 14">
    <name type="scientific">Natronoarchaeum philippinense</name>
    <dbReference type="NCBI Taxonomy" id="558529"/>
    <lineage>
        <taxon>Archaea</taxon>
        <taxon>Methanobacteriati</taxon>
        <taxon>Methanobacteriota</taxon>
        <taxon>Stenosarchaea group</taxon>
        <taxon>Halobacteria</taxon>
        <taxon>Halobacteriales</taxon>
        <taxon>Natronoarchaeaceae</taxon>
    </lineage>
</organism>
<dbReference type="OrthoDB" id="336837at2157"/>
<feature type="transmembrane region" description="Helical" evidence="12">
    <location>
        <begin position="161"/>
        <end position="184"/>
    </location>
</feature>
<dbReference type="AlphaFoldDB" id="A0A285N819"/>
<dbReference type="Pfam" id="PF02628">
    <property type="entry name" value="COX15-CtaA"/>
    <property type="match status" value="1"/>
</dbReference>
<keyword evidence="8" id="KW-0350">Heme biosynthesis</keyword>
<dbReference type="RefSeq" id="WP_097007865.1">
    <property type="nucleotide sequence ID" value="NZ_OBEJ01000001.1"/>
</dbReference>
<dbReference type="EMBL" id="OBEJ01000001">
    <property type="protein sequence ID" value="SNZ05560.1"/>
    <property type="molecule type" value="Genomic_DNA"/>
</dbReference>
<evidence type="ECO:0000256" key="5">
    <source>
        <dbReference type="ARBA" id="ARBA00022989"/>
    </source>
</evidence>
<dbReference type="GO" id="GO:0046872">
    <property type="term" value="F:metal ion binding"/>
    <property type="evidence" value="ECO:0007669"/>
    <property type="project" value="UniProtKB-KW"/>
</dbReference>
<feature type="transmembrane region" description="Helical" evidence="12">
    <location>
        <begin position="70"/>
        <end position="91"/>
    </location>
</feature>
<evidence type="ECO:0000313" key="13">
    <source>
        <dbReference type="EMBL" id="SNZ05560.1"/>
    </source>
</evidence>
<dbReference type="InterPro" id="IPR050450">
    <property type="entry name" value="COX15/CtaA_HemeA_synthase"/>
</dbReference>
<dbReference type="GO" id="GO:0016020">
    <property type="term" value="C:membrane"/>
    <property type="evidence" value="ECO:0007669"/>
    <property type="project" value="UniProtKB-SubCell"/>
</dbReference>
<evidence type="ECO:0000256" key="2">
    <source>
        <dbReference type="ARBA" id="ARBA00022475"/>
    </source>
</evidence>
<comment type="subcellular location">
    <subcellularLocation>
        <location evidence="1">Membrane</location>
        <topology evidence="1">Multi-pass membrane protein</topology>
    </subcellularLocation>
</comment>
<evidence type="ECO:0000256" key="4">
    <source>
        <dbReference type="ARBA" id="ARBA00022723"/>
    </source>
</evidence>
<feature type="transmembrane region" description="Helical" evidence="12">
    <location>
        <begin position="221"/>
        <end position="241"/>
    </location>
</feature>
<comment type="pathway">
    <text evidence="11">Porphyrin-containing compound metabolism.</text>
</comment>
<keyword evidence="7" id="KW-0408">Iron</keyword>
<keyword evidence="3 12" id="KW-0812">Transmembrane</keyword>
<evidence type="ECO:0000256" key="12">
    <source>
        <dbReference type="SAM" id="Phobius"/>
    </source>
</evidence>
<gene>
    <name evidence="13" type="ORF">SAMN06269185_0891</name>
</gene>
<feature type="transmembrane region" description="Helical" evidence="12">
    <location>
        <begin position="126"/>
        <end position="149"/>
    </location>
</feature>
<evidence type="ECO:0000256" key="9">
    <source>
        <dbReference type="ARBA" id="ARBA00023136"/>
    </source>
</evidence>
<proteinExistence type="predicted"/>
<dbReference type="InterPro" id="IPR003780">
    <property type="entry name" value="COX15/CtaA_fam"/>
</dbReference>
<keyword evidence="10" id="KW-1015">Disulfide bond</keyword>
<feature type="transmembrane region" description="Helical" evidence="12">
    <location>
        <begin position="190"/>
        <end position="209"/>
    </location>
</feature>
<evidence type="ECO:0000256" key="6">
    <source>
        <dbReference type="ARBA" id="ARBA00023002"/>
    </source>
</evidence>
<accession>A0A285N819</accession>
<evidence type="ECO:0000256" key="1">
    <source>
        <dbReference type="ARBA" id="ARBA00004141"/>
    </source>
</evidence>
<evidence type="ECO:0000256" key="7">
    <source>
        <dbReference type="ARBA" id="ARBA00023004"/>
    </source>
</evidence>
<keyword evidence="6" id="KW-0560">Oxidoreductase</keyword>
<keyword evidence="2" id="KW-1003">Cell membrane</keyword>
<feature type="transmembrane region" description="Helical" evidence="12">
    <location>
        <begin position="247"/>
        <end position="268"/>
    </location>
</feature>
<dbReference type="GO" id="GO:0016491">
    <property type="term" value="F:oxidoreductase activity"/>
    <property type="evidence" value="ECO:0007669"/>
    <property type="project" value="UniProtKB-KW"/>
</dbReference>
<dbReference type="Proteomes" id="UP000219453">
    <property type="component" value="Unassembled WGS sequence"/>
</dbReference>
<keyword evidence="5 12" id="KW-1133">Transmembrane helix</keyword>
<dbReference type="PANTHER" id="PTHR35457:SF1">
    <property type="entry name" value="HEME A SYNTHASE"/>
    <property type="match status" value="1"/>
</dbReference>
<reference evidence="13 14" key="1">
    <citation type="submission" date="2017-09" db="EMBL/GenBank/DDBJ databases">
        <authorList>
            <person name="Ehlers B."/>
            <person name="Leendertz F.H."/>
        </authorList>
    </citation>
    <scope>NUCLEOTIDE SEQUENCE [LARGE SCALE GENOMIC DNA]</scope>
    <source>
        <strain evidence="13 14">DSM 27208</strain>
    </source>
</reference>
<protein>
    <submittedName>
        <fullName evidence="13">Cytochrome c oxidase assembly protein subunit 15</fullName>
    </submittedName>
</protein>
<dbReference type="PANTHER" id="PTHR35457">
    <property type="entry name" value="HEME A SYNTHASE"/>
    <property type="match status" value="1"/>
</dbReference>
<keyword evidence="14" id="KW-1185">Reference proteome</keyword>
<evidence type="ECO:0000256" key="10">
    <source>
        <dbReference type="ARBA" id="ARBA00023157"/>
    </source>
</evidence>
<evidence type="ECO:0000256" key="3">
    <source>
        <dbReference type="ARBA" id="ARBA00022692"/>
    </source>
</evidence>
<evidence type="ECO:0000256" key="8">
    <source>
        <dbReference type="ARBA" id="ARBA00023133"/>
    </source>
</evidence>
<evidence type="ECO:0000313" key="14">
    <source>
        <dbReference type="Proteomes" id="UP000219453"/>
    </source>
</evidence>
<keyword evidence="9 12" id="KW-0472">Membrane</keyword>
<feature type="transmembrane region" description="Helical" evidence="12">
    <location>
        <begin position="98"/>
        <end position="120"/>
    </location>
</feature>
<dbReference type="GO" id="GO:0006784">
    <property type="term" value="P:heme A biosynthetic process"/>
    <property type="evidence" value="ECO:0007669"/>
    <property type="project" value="InterPro"/>
</dbReference>
<sequence>MASASSDTGGGGLVSFHQLAVATTALTFVLLLLGIYTAVAGAGLTCAGRWPFCDGWLGLFPANWPSFIEWFHRLVAMVVGFMVFGLTVSAWRRGRSKAVRWATTGALALLPTQIILGALTVTQYEIVILTAHFVFAVLIFSLLVTATALTFDTALETPQRWGALAAFALVPVVAVATPFVLISGSVPVHIGYYAVGLLAFAALLSLGLWSMDESASRRTPATAFGAAALLAGLLLQGRLVIAPSAQAELALAGGLIGGLALAAAWWALRDAAGGLVPALSRSS</sequence>
<name>A0A285N819_NATPI</name>
<keyword evidence="4" id="KW-0479">Metal-binding</keyword>
<evidence type="ECO:0000256" key="11">
    <source>
        <dbReference type="ARBA" id="ARBA00023444"/>
    </source>
</evidence>